<dbReference type="PANTHER" id="PTHR48081">
    <property type="entry name" value="AB HYDROLASE SUPERFAMILY PROTEIN C4A8.06C"/>
    <property type="match status" value="1"/>
</dbReference>
<feature type="compositionally biased region" description="Polar residues" evidence="2">
    <location>
        <begin position="76"/>
        <end position="93"/>
    </location>
</feature>
<feature type="compositionally biased region" description="Basic and acidic residues" evidence="2">
    <location>
        <begin position="428"/>
        <end position="471"/>
    </location>
</feature>
<keyword evidence="1" id="KW-0378">Hydrolase</keyword>
<sequence>MTETPEKVTIHAEAPAEIPTSTAIDPLSTLSVEDVLGHEPEESSSPKWSDVKREKMMPSGGIKQSTSTPGLPVAEQSFTGAPSLNTSESSASCTTEDIGVGDVSVYGPSSDASICTLGGGKPLKNKSSWGEALSAVTIGPRAAGTMLKVPLRRFIRHPKRKSWNSNMESYISALRSVGKHLSGMSVKRVRKLAEKPLPNMMLPKGVFRFSQTLRIDGHQEPLQLTWMWPNEITPKRPPELAVQKIGPSISVLKENPVILYVPGTPFCVWGNGVHRHMLYLLAKRAKAIVCCISNNCLPPACSLEEGVSDVKAMYKHLINDIGVEPGYVSIAGDSLGAGMATLALVSLRDEGVPLPSSVCLLSPITDLADQVDTDSDDISSSTTPEEEGKIVDDSSAEKSAEEEEAGKSDKADEEKETGGLGESAVTKPVEDQTETKPQETEEPKESKSESSKANGDDKSKSDSEGAAEKPAETATPAPAPAPVHEPVEEEKRECVDYVQRDLISSIAQYSIGNCCPNSPEVSPYYADLSGLPNMLIQAGQDELFLPQIERFAAKVSAMKSPDTHFQFQEYEEMVHCFPLFSFCTDETEAPRRALGTMGAFVQESIKPIGINTDSSNPLA</sequence>
<feature type="domain" description="Alpha/beta hydrolase fold-3" evidence="3">
    <location>
        <begin position="497"/>
        <end position="578"/>
    </location>
</feature>
<gene>
    <name evidence="4" type="primary">AP4M1_2</name>
    <name evidence="4" type="ORF">FOL47_003501</name>
</gene>
<dbReference type="SUPFAM" id="SSF53474">
    <property type="entry name" value="alpha/beta-Hydrolases"/>
    <property type="match status" value="1"/>
</dbReference>
<organism evidence="4 5">
    <name type="scientific">Perkinsus chesapeaki</name>
    <name type="common">Clam parasite</name>
    <name type="synonym">Perkinsus andrewsi</name>
    <dbReference type="NCBI Taxonomy" id="330153"/>
    <lineage>
        <taxon>Eukaryota</taxon>
        <taxon>Sar</taxon>
        <taxon>Alveolata</taxon>
        <taxon>Perkinsozoa</taxon>
        <taxon>Perkinsea</taxon>
        <taxon>Perkinsida</taxon>
        <taxon>Perkinsidae</taxon>
        <taxon>Perkinsus</taxon>
    </lineage>
</organism>
<feature type="compositionally biased region" description="Basic and acidic residues" evidence="2">
    <location>
        <begin position="386"/>
        <end position="417"/>
    </location>
</feature>
<dbReference type="GO" id="GO:0016787">
    <property type="term" value="F:hydrolase activity"/>
    <property type="evidence" value="ECO:0007669"/>
    <property type="project" value="UniProtKB-KW"/>
</dbReference>
<dbReference type="EMBL" id="JAAPAO010000209">
    <property type="protein sequence ID" value="KAF4667538.1"/>
    <property type="molecule type" value="Genomic_DNA"/>
</dbReference>
<evidence type="ECO:0000259" key="3">
    <source>
        <dbReference type="Pfam" id="PF07859"/>
    </source>
</evidence>
<dbReference type="OrthoDB" id="408631at2759"/>
<feature type="compositionally biased region" description="Basic and acidic residues" evidence="2">
    <location>
        <begin position="1"/>
        <end position="10"/>
    </location>
</feature>
<dbReference type="AlphaFoldDB" id="A0A7J6M7J3"/>
<name>A0A7J6M7J3_PERCH</name>
<feature type="compositionally biased region" description="Polar residues" evidence="2">
    <location>
        <begin position="19"/>
        <end position="31"/>
    </location>
</feature>
<dbReference type="Gene3D" id="3.40.50.1820">
    <property type="entry name" value="alpha/beta hydrolase"/>
    <property type="match status" value="2"/>
</dbReference>
<accession>A0A7J6M7J3</accession>
<feature type="region of interest" description="Disordered" evidence="2">
    <location>
        <begin position="370"/>
        <end position="492"/>
    </location>
</feature>
<proteinExistence type="predicted"/>
<evidence type="ECO:0000256" key="2">
    <source>
        <dbReference type="SAM" id="MobiDB-lite"/>
    </source>
</evidence>
<evidence type="ECO:0000256" key="1">
    <source>
        <dbReference type="ARBA" id="ARBA00022801"/>
    </source>
</evidence>
<evidence type="ECO:0000313" key="5">
    <source>
        <dbReference type="Proteomes" id="UP000591131"/>
    </source>
</evidence>
<dbReference type="Proteomes" id="UP000591131">
    <property type="component" value="Unassembled WGS sequence"/>
</dbReference>
<dbReference type="PANTHER" id="PTHR48081:SF8">
    <property type="entry name" value="ALPHA_BETA HYDROLASE FOLD-3 DOMAIN-CONTAINING PROTEIN-RELATED"/>
    <property type="match status" value="1"/>
</dbReference>
<dbReference type="Pfam" id="PF07859">
    <property type="entry name" value="Abhydrolase_3"/>
    <property type="match status" value="2"/>
</dbReference>
<feature type="domain" description="Alpha/beta hydrolase fold-3" evidence="3">
    <location>
        <begin position="259"/>
        <end position="377"/>
    </location>
</feature>
<dbReference type="InterPro" id="IPR050300">
    <property type="entry name" value="GDXG_lipolytic_enzyme"/>
</dbReference>
<keyword evidence="5" id="KW-1185">Reference proteome</keyword>
<dbReference type="InterPro" id="IPR013094">
    <property type="entry name" value="AB_hydrolase_3"/>
</dbReference>
<comment type="caution">
    <text evidence="4">The sequence shown here is derived from an EMBL/GenBank/DDBJ whole genome shotgun (WGS) entry which is preliminary data.</text>
</comment>
<evidence type="ECO:0000313" key="4">
    <source>
        <dbReference type="EMBL" id="KAF4667538.1"/>
    </source>
</evidence>
<reference evidence="4 5" key="1">
    <citation type="submission" date="2020-04" db="EMBL/GenBank/DDBJ databases">
        <title>Perkinsus chesapeaki whole genome sequence.</title>
        <authorList>
            <person name="Bogema D.R."/>
        </authorList>
    </citation>
    <scope>NUCLEOTIDE SEQUENCE [LARGE SCALE GENOMIC DNA]</scope>
    <source>
        <strain evidence="4">ATCC PRA-425</strain>
    </source>
</reference>
<protein>
    <submittedName>
        <fullName evidence="4">AP-4 complex subunit mu-1</fullName>
    </submittedName>
</protein>
<feature type="region of interest" description="Disordered" evidence="2">
    <location>
        <begin position="1"/>
        <end position="93"/>
    </location>
</feature>
<dbReference type="InterPro" id="IPR029058">
    <property type="entry name" value="AB_hydrolase_fold"/>
</dbReference>